<dbReference type="OrthoDB" id="2126698at2759"/>
<feature type="transmembrane region" description="Helical" evidence="6">
    <location>
        <begin position="34"/>
        <end position="56"/>
    </location>
</feature>
<dbReference type="Proteomes" id="UP001152622">
    <property type="component" value="Chromosome 3"/>
</dbReference>
<evidence type="ECO:0000256" key="5">
    <source>
        <dbReference type="ARBA" id="ARBA00023136"/>
    </source>
</evidence>
<dbReference type="AlphaFoldDB" id="A0A9Q1FX45"/>
<dbReference type="GO" id="GO:1990961">
    <property type="term" value="P:xenobiotic detoxification by transmembrane export across the plasma membrane"/>
    <property type="evidence" value="ECO:0007669"/>
    <property type="project" value="InterPro"/>
</dbReference>
<comment type="caution">
    <text evidence="7">The sequence shown here is derived from an EMBL/GenBank/DDBJ whole genome shotgun (WGS) entry which is preliminary data.</text>
</comment>
<dbReference type="InterPro" id="IPR045069">
    <property type="entry name" value="MATE_euk"/>
</dbReference>
<dbReference type="InterPro" id="IPR002528">
    <property type="entry name" value="MATE_fam"/>
</dbReference>
<dbReference type="GO" id="GO:0016020">
    <property type="term" value="C:membrane"/>
    <property type="evidence" value="ECO:0007669"/>
    <property type="project" value="UniProtKB-SubCell"/>
</dbReference>
<dbReference type="Pfam" id="PF01554">
    <property type="entry name" value="MatE"/>
    <property type="match status" value="1"/>
</dbReference>
<evidence type="ECO:0000256" key="4">
    <source>
        <dbReference type="ARBA" id="ARBA00022989"/>
    </source>
</evidence>
<name>A0A9Q1FX45_SYNKA</name>
<evidence type="ECO:0000313" key="7">
    <source>
        <dbReference type="EMBL" id="KAJ8369222.1"/>
    </source>
</evidence>
<dbReference type="GO" id="GO:0042910">
    <property type="term" value="F:xenobiotic transmembrane transporter activity"/>
    <property type="evidence" value="ECO:0007669"/>
    <property type="project" value="InterPro"/>
</dbReference>
<keyword evidence="5 6" id="KW-0472">Membrane</keyword>
<proteinExistence type="inferred from homology"/>
<evidence type="ECO:0000256" key="6">
    <source>
        <dbReference type="SAM" id="Phobius"/>
    </source>
</evidence>
<accession>A0A9Q1FX45</accession>
<dbReference type="EMBL" id="JAINUF010000003">
    <property type="protein sequence ID" value="KAJ8369222.1"/>
    <property type="molecule type" value="Genomic_DNA"/>
</dbReference>
<feature type="transmembrane region" description="Helical" evidence="6">
    <location>
        <begin position="148"/>
        <end position="169"/>
    </location>
</feature>
<feature type="transmembrane region" description="Helical" evidence="6">
    <location>
        <begin position="232"/>
        <end position="253"/>
    </location>
</feature>
<feature type="transmembrane region" description="Helical" evidence="6">
    <location>
        <begin position="265"/>
        <end position="282"/>
    </location>
</feature>
<evidence type="ECO:0000313" key="8">
    <source>
        <dbReference type="Proteomes" id="UP001152622"/>
    </source>
</evidence>
<evidence type="ECO:0000256" key="2">
    <source>
        <dbReference type="ARBA" id="ARBA00010199"/>
    </source>
</evidence>
<comment type="similarity">
    <text evidence="2">Belongs to the multi antimicrobial extrusion (MATE) (TC 2.A.66.1) family.</text>
</comment>
<keyword evidence="8" id="KW-1185">Reference proteome</keyword>
<evidence type="ECO:0000256" key="3">
    <source>
        <dbReference type="ARBA" id="ARBA00022692"/>
    </source>
</evidence>
<sequence length="335" mass="36466">MNTESIFLAVKQSPEVARLSQTYVKIFMPALPGIIWPQVITGIVVNILNALINYIFLFVLDLGIVGSAAASTISQYCLAVFLFAYILCKGLHRPTWGGWSMECLQEWGSFIRLAIPSMFMICLEWWIYEIGAVLAGLISEVELGAQSIIYVLGSVAYKIPLGFSIAASVRVGNALGAGNIQQAHLSSKVSIIYTAVICIGVAVIIGALKDVISFVFTNDEQIRRRVGEVMVVYAPLHFLEAIVCVTGGILRGVAKQKICALSNLVCYYFVGTPIGVSLMFPAKLGITGLWTGIFICVFLLAGFCLTIIQKLDWKKAAKEVRPPSSICTILHTDCL</sequence>
<dbReference type="GO" id="GO:0015297">
    <property type="term" value="F:antiporter activity"/>
    <property type="evidence" value="ECO:0007669"/>
    <property type="project" value="InterPro"/>
</dbReference>
<keyword evidence="3 6" id="KW-0812">Transmembrane</keyword>
<keyword evidence="4 6" id="KW-1133">Transmembrane helix</keyword>
<dbReference type="CDD" id="cd13132">
    <property type="entry name" value="MATE_eukaryotic"/>
    <property type="match status" value="1"/>
</dbReference>
<protein>
    <recommendedName>
        <fullName evidence="9">Multidrug and toxin extrusion protein 1</fullName>
    </recommendedName>
</protein>
<feature type="transmembrane region" description="Helical" evidence="6">
    <location>
        <begin position="62"/>
        <end position="88"/>
    </location>
</feature>
<feature type="transmembrane region" description="Helical" evidence="6">
    <location>
        <begin position="288"/>
        <end position="308"/>
    </location>
</feature>
<comment type="subcellular location">
    <subcellularLocation>
        <location evidence="1">Membrane</location>
        <topology evidence="1">Multi-pass membrane protein</topology>
    </subcellularLocation>
</comment>
<dbReference type="PANTHER" id="PTHR11206">
    <property type="entry name" value="MULTIDRUG RESISTANCE PROTEIN"/>
    <property type="match status" value="1"/>
</dbReference>
<evidence type="ECO:0000256" key="1">
    <source>
        <dbReference type="ARBA" id="ARBA00004141"/>
    </source>
</evidence>
<gene>
    <name evidence="7" type="ORF">SKAU_G00092500</name>
</gene>
<organism evidence="7 8">
    <name type="scientific">Synaphobranchus kaupii</name>
    <name type="common">Kaup's arrowtooth eel</name>
    <dbReference type="NCBI Taxonomy" id="118154"/>
    <lineage>
        <taxon>Eukaryota</taxon>
        <taxon>Metazoa</taxon>
        <taxon>Chordata</taxon>
        <taxon>Craniata</taxon>
        <taxon>Vertebrata</taxon>
        <taxon>Euteleostomi</taxon>
        <taxon>Actinopterygii</taxon>
        <taxon>Neopterygii</taxon>
        <taxon>Teleostei</taxon>
        <taxon>Anguilliformes</taxon>
        <taxon>Synaphobranchidae</taxon>
        <taxon>Synaphobranchus</taxon>
    </lineage>
</organism>
<feature type="transmembrane region" description="Helical" evidence="6">
    <location>
        <begin position="190"/>
        <end position="212"/>
    </location>
</feature>
<feature type="transmembrane region" description="Helical" evidence="6">
    <location>
        <begin position="109"/>
        <end position="128"/>
    </location>
</feature>
<reference evidence="7" key="1">
    <citation type="journal article" date="2023" name="Science">
        <title>Genome structures resolve the early diversification of teleost fishes.</title>
        <authorList>
            <person name="Parey E."/>
            <person name="Louis A."/>
            <person name="Montfort J."/>
            <person name="Bouchez O."/>
            <person name="Roques C."/>
            <person name="Iampietro C."/>
            <person name="Lluch J."/>
            <person name="Castinel A."/>
            <person name="Donnadieu C."/>
            <person name="Desvignes T."/>
            <person name="Floi Bucao C."/>
            <person name="Jouanno E."/>
            <person name="Wen M."/>
            <person name="Mejri S."/>
            <person name="Dirks R."/>
            <person name="Jansen H."/>
            <person name="Henkel C."/>
            <person name="Chen W.J."/>
            <person name="Zahm M."/>
            <person name="Cabau C."/>
            <person name="Klopp C."/>
            <person name="Thompson A.W."/>
            <person name="Robinson-Rechavi M."/>
            <person name="Braasch I."/>
            <person name="Lecointre G."/>
            <person name="Bobe J."/>
            <person name="Postlethwait J.H."/>
            <person name="Berthelot C."/>
            <person name="Roest Crollius H."/>
            <person name="Guiguen Y."/>
        </authorList>
    </citation>
    <scope>NUCLEOTIDE SEQUENCE</scope>
    <source>
        <strain evidence="7">WJC10195</strain>
    </source>
</reference>
<evidence type="ECO:0008006" key="9">
    <source>
        <dbReference type="Google" id="ProtNLM"/>
    </source>
</evidence>
<dbReference type="NCBIfam" id="TIGR00797">
    <property type="entry name" value="matE"/>
    <property type="match status" value="1"/>
</dbReference>